<protein>
    <recommendedName>
        <fullName evidence="1">DUF4113 domain-containing protein</fullName>
    </recommendedName>
</protein>
<evidence type="ECO:0000259" key="1">
    <source>
        <dbReference type="Pfam" id="PF13438"/>
    </source>
</evidence>
<gene>
    <name evidence="2" type="ORF">DK843_00245</name>
</gene>
<dbReference type="Pfam" id="PF13438">
    <property type="entry name" value="DUF4113"/>
    <property type="match status" value="1"/>
</dbReference>
<reference evidence="2 3" key="1">
    <citation type="submission" date="2018-05" db="EMBL/GenBank/DDBJ databases">
        <title>Genome sequencing, assembly and analysis of the novel insecticidal bacterium, Chromobacterium phragmitis.</title>
        <authorList>
            <person name="Sparks M.E."/>
            <person name="Blackburn M.B."/>
            <person name="Gundersen-Rindal D.E."/>
        </authorList>
    </citation>
    <scope>NUCLEOTIDE SEQUENCE [LARGE SCALE GENOMIC DNA]</scope>
    <source>
        <strain evidence="2">IIBBL 274-1</strain>
    </source>
</reference>
<sequence>MRALDAINREFGRGTVRLESEDMAQRWQMRQDVWSPRGMARLDELLIVR</sequence>
<dbReference type="EMBL" id="CP029554">
    <property type="protein sequence ID" value="AXE32869.1"/>
    <property type="molecule type" value="Genomic_DNA"/>
</dbReference>
<evidence type="ECO:0000313" key="2">
    <source>
        <dbReference type="EMBL" id="AXE32869.1"/>
    </source>
</evidence>
<dbReference type="Proteomes" id="UP000252038">
    <property type="component" value="Chromosome"/>
</dbReference>
<evidence type="ECO:0000313" key="3">
    <source>
        <dbReference type="Proteomes" id="UP000252038"/>
    </source>
</evidence>
<organism evidence="2 3">
    <name type="scientific">Chromobacterium phragmitis</name>
    <dbReference type="NCBI Taxonomy" id="2202141"/>
    <lineage>
        <taxon>Bacteria</taxon>
        <taxon>Pseudomonadati</taxon>
        <taxon>Pseudomonadota</taxon>
        <taxon>Betaproteobacteria</taxon>
        <taxon>Neisseriales</taxon>
        <taxon>Chromobacteriaceae</taxon>
        <taxon>Chromobacterium</taxon>
    </lineage>
</organism>
<proteinExistence type="predicted"/>
<accession>A0A344UC71</accession>
<dbReference type="RefSeq" id="WP_114072195.1">
    <property type="nucleotide sequence ID" value="NZ_CP029554.1"/>
</dbReference>
<dbReference type="InterPro" id="IPR025188">
    <property type="entry name" value="DUF4113"/>
</dbReference>
<dbReference type="KEGG" id="chrb:DK843_00245"/>
<feature type="domain" description="DUF4113" evidence="1">
    <location>
        <begin position="1"/>
        <end position="48"/>
    </location>
</feature>
<dbReference type="AlphaFoldDB" id="A0A344UC71"/>
<name>A0A344UC71_9NEIS</name>